<dbReference type="AlphaFoldDB" id="A0A292Q6Z1"/>
<feature type="region of interest" description="Disordered" evidence="1">
    <location>
        <begin position="810"/>
        <end position="914"/>
    </location>
</feature>
<feature type="compositionally biased region" description="Acidic residues" evidence="1">
    <location>
        <begin position="726"/>
        <end position="736"/>
    </location>
</feature>
<evidence type="ECO:0000256" key="1">
    <source>
        <dbReference type="SAM" id="MobiDB-lite"/>
    </source>
</evidence>
<dbReference type="InterPro" id="IPR016024">
    <property type="entry name" value="ARM-type_fold"/>
</dbReference>
<feature type="region of interest" description="Disordered" evidence="1">
    <location>
        <begin position="723"/>
        <end position="747"/>
    </location>
</feature>
<dbReference type="Gene3D" id="1.25.10.10">
    <property type="entry name" value="Leucine-rich Repeat Variant"/>
    <property type="match status" value="1"/>
</dbReference>
<feature type="region of interest" description="Disordered" evidence="1">
    <location>
        <begin position="35"/>
        <end position="60"/>
    </location>
</feature>
<dbReference type="GO" id="GO:0008278">
    <property type="term" value="C:cohesin complex"/>
    <property type="evidence" value="ECO:0007669"/>
    <property type="project" value="TreeGrafter"/>
</dbReference>
<feature type="compositionally biased region" description="Basic and acidic residues" evidence="1">
    <location>
        <begin position="42"/>
        <end position="54"/>
    </location>
</feature>
<dbReference type="InterPro" id="IPR020839">
    <property type="entry name" value="SCD"/>
</dbReference>
<sequence length="914" mass="101424">MSSSTLRQFRHTSTIVALEFVSCLAQIAAEARKANSTTNRQLEAEKKKSSRNEGRISALDQKLKDGEERREAIETVIKDIFNMHVPISGMMIDKIRSDCVRELGSWILTLPDLFFDGSYLRYLGWVLSDTTPQTRLEVVKALTKLFKRKESISNLRHFTERFRPRMVEMAARDADTNVRAAAADLLDAVREAGYLEPSDVDTVGRLLFDSEPKVRRAVVGFFVANLKDVLQERLGDLGGEEAVEEALGDDTEDENYEGPTLGWIRLKCLVEALASYDSQDAGDDPDGQSQVAERSNGTVTKLGDHIESRFSLAGGSLWEEVEEIHDWEIIARYLLYDHSANRLDPGAEEEDVEKRIKSAIALDPREEAILLHILNASVAASIDEGERKAQPRHRTGKEIEKHYEAVSRRLTKYIPPLLKKFGPDPDAAASVLRLEQLMKLDVFQELRQSTAYASLLEEINRQFLTHADESVLKEASAAILHAKTFEELDEVTEQKLSQLKDETVTMLVNAVRGKNLGKGKFSDASLTELINTVRRLEYIASITNCVEIMEEPPIASSGPQDSLKPVEALIELLRRGGTSDELEEELIIRTMKTLEFYFMWKISTLADQEDIDADQLATRGETVMERIIAITKTRKNIDAMKITSGAALLGLATLFIGAGARISSSKPAHNGAVNDEPDTPEASELATRISALGKKLDKSVQADLLKIFETLEKSFANAALKALEPGESDEPVDDDEHSSSEDRSESNVLLHEQRLCDFTGKLVLAALSRAIDERVFKKRLIRNKGRLGPNFREIVNHLDVGEKPKVAPVMRKLRGRKEEPSEAVADEGGGDEDVEATPRPKAASPKPVIEDAEDEGEDEDEGEEGGEEGELGLEEPEDQEKAAESSDEESEPDPEAEVPPDGDGDEEMPDIGDE</sequence>
<dbReference type="GO" id="GO:0007062">
    <property type="term" value="P:sister chromatid cohesion"/>
    <property type="evidence" value="ECO:0007669"/>
    <property type="project" value="UniProtKB-ARBA"/>
</dbReference>
<evidence type="ECO:0000313" key="3">
    <source>
        <dbReference type="EMBL" id="CUS15499.1"/>
    </source>
</evidence>
<dbReference type="PANTHER" id="PTHR11199">
    <property type="entry name" value="STROMAL ANTIGEN"/>
    <property type="match status" value="1"/>
</dbReference>
<feature type="compositionally biased region" description="Acidic residues" evidence="1">
    <location>
        <begin position="850"/>
        <end position="878"/>
    </location>
</feature>
<dbReference type="InterPro" id="IPR039662">
    <property type="entry name" value="Cohesin_Scc3/SA"/>
</dbReference>
<dbReference type="PROSITE" id="PS51425">
    <property type="entry name" value="SCD"/>
    <property type="match status" value="1"/>
</dbReference>
<proteinExistence type="predicted"/>
<name>A0A292Q6Z1_9PEZI</name>
<protein>
    <recommendedName>
        <fullName evidence="2">SCD domain-containing protein</fullName>
    </recommendedName>
</protein>
<dbReference type="Pfam" id="PF08514">
    <property type="entry name" value="STAG"/>
    <property type="match status" value="1"/>
</dbReference>
<dbReference type="Pfam" id="PF24571">
    <property type="entry name" value="HEAT_SCC3-SA"/>
    <property type="match status" value="1"/>
</dbReference>
<dbReference type="SUPFAM" id="SSF48371">
    <property type="entry name" value="ARM repeat"/>
    <property type="match status" value="1"/>
</dbReference>
<dbReference type="Pfam" id="PF21581">
    <property type="entry name" value="SCD"/>
    <property type="match status" value="1"/>
</dbReference>
<dbReference type="InterPro" id="IPR056396">
    <property type="entry name" value="HEAT_SCC3-SA"/>
</dbReference>
<feature type="domain" description="SCD" evidence="2">
    <location>
        <begin position="84"/>
        <end position="169"/>
    </location>
</feature>
<dbReference type="EMBL" id="LN890946">
    <property type="protein sequence ID" value="CUS15499.1"/>
    <property type="molecule type" value="Genomic_DNA"/>
</dbReference>
<evidence type="ECO:0000313" key="4">
    <source>
        <dbReference type="Proteomes" id="UP001412239"/>
    </source>
</evidence>
<organism evidence="3 4">
    <name type="scientific">Tuber aestivum</name>
    <name type="common">summer truffle</name>
    <dbReference type="NCBI Taxonomy" id="59557"/>
    <lineage>
        <taxon>Eukaryota</taxon>
        <taxon>Fungi</taxon>
        <taxon>Dikarya</taxon>
        <taxon>Ascomycota</taxon>
        <taxon>Pezizomycotina</taxon>
        <taxon>Pezizomycetes</taxon>
        <taxon>Pezizales</taxon>
        <taxon>Tuberaceae</taxon>
        <taxon>Tuber</taxon>
    </lineage>
</organism>
<dbReference type="PANTHER" id="PTHR11199:SF0">
    <property type="entry name" value="LD34181P-RELATED"/>
    <property type="match status" value="1"/>
</dbReference>
<dbReference type="GO" id="GO:0003682">
    <property type="term" value="F:chromatin binding"/>
    <property type="evidence" value="ECO:0007669"/>
    <property type="project" value="TreeGrafter"/>
</dbReference>
<dbReference type="GO" id="GO:0005634">
    <property type="term" value="C:nucleus"/>
    <property type="evidence" value="ECO:0007669"/>
    <property type="project" value="TreeGrafter"/>
</dbReference>
<reference evidence="3" key="1">
    <citation type="submission" date="2015-10" db="EMBL/GenBank/DDBJ databases">
        <authorList>
            <person name="Regsiter A."/>
            <person name="william w."/>
        </authorList>
    </citation>
    <scope>NUCLEOTIDE SEQUENCE</scope>
    <source>
        <strain evidence="3">Montdore</strain>
    </source>
</reference>
<accession>A0A292Q6Z1</accession>
<dbReference type="GO" id="GO:0000785">
    <property type="term" value="C:chromatin"/>
    <property type="evidence" value="ECO:0007669"/>
    <property type="project" value="TreeGrafter"/>
</dbReference>
<gene>
    <name evidence="3" type="ORF">GSTUAT00000432001</name>
</gene>
<dbReference type="Proteomes" id="UP001412239">
    <property type="component" value="Unassembled WGS sequence"/>
</dbReference>
<feature type="compositionally biased region" description="Acidic residues" evidence="1">
    <location>
        <begin position="885"/>
        <end position="914"/>
    </location>
</feature>
<feature type="compositionally biased region" description="Acidic residues" evidence="1">
    <location>
        <begin position="824"/>
        <end position="835"/>
    </location>
</feature>
<keyword evidence="4" id="KW-1185">Reference proteome</keyword>
<feature type="compositionally biased region" description="Basic and acidic residues" evidence="1">
    <location>
        <begin position="737"/>
        <end position="747"/>
    </location>
</feature>
<dbReference type="InterPro" id="IPR013721">
    <property type="entry name" value="STAG"/>
</dbReference>
<evidence type="ECO:0000259" key="2">
    <source>
        <dbReference type="PROSITE" id="PS51425"/>
    </source>
</evidence>
<dbReference type="InterPro" id="IPR011989">
    <property type="entry name" value="ARM-like"/>
</dbReference>